<dbReference type="Pfam" id="PF13561">
    <property type="entry name" value="adh_short_C2"/>
    <property type="match status" value="1"/>
</dbReference>
<dbReference type="RefSeq" id="WP_188449795.1">
    <property type="nucleotide sequence ID" value="NZ_BMDW01000033.1"/>
</dbReference>
<dbReference type="PROSITE" id="PS00061">
    <property type="entry name" value="ADH_SHORT"/>
    <property type="match status" value="1"/>
</dbReference>
<dbReference type="PANTHER" id="PTHR42760">
    <property type="entry name" value="SHORT-CHAIN DEHYDROGENASES/REDUCTASES FAMILY MEMBER"/>
    <property type="match status" value="1"/>
</dbReference>
<protein>
    <submittedName>
        <fullName evidence="3">3-oxoacyl-ACP reductase</fullName>
    </submittedName>
</protein>
<organism evidence="3 4">
    <name type="scientific">Sphingomonas psychrolutea</name>
    <dbReference type="NCBI Taxonomy" id="1259676"/>
    <lineage>
        <taxon>Bacteria</taxon>
        <taxon>Pseudomonadati</taxon>
        <taxon>Pseudomonadota</taxon>
        <taxon>Alphaproteobacteria</taxon>
        <taxon>Sphingomonadales</taxon>
        <taxon>Sphingomonadaceae</taxon>
        <taxon>Sphingomonas</taxon>
    </lineage>
</organism>
<evidence type="ECO:0000256" key="1">
    <source>
        <dbReference type="ARBA" id="ARBA00006484"/>
    </source>
</evidence>
<dbReference type="InterPro" id="IPR002347">
    <property type="entry name" value="SDR_fam"/>
</dbReference>
<dbReference type="EMBL" id="BMDW01000033">
    <property type="protein sequence ID" value="GGA61568.1"/>
    <property type="molecule type" value="Genomic_DNA"/>
</dbReference>
<gene>
    <name evidence="3" type="ORF">GCM10011395_34910</name>
</gene>
<comment type="similarity">
    <text evidence="1">Belongs to the short-chain dehydrogenases/reductases (SDR) family.</text>
</comment>
<dbReference type="SUPFAM" id="SSF51735">
    <property type="entry name" value="NAD(P)-binding Rossmann-fold domains"/>
    <property type="match status" value="1"/>
</dbReference>
<name>A0ABQ1H710_9SPHN</name>
<evidence type="ECO:0000259" key="2">
    <source>
        <dbReference type="SMART" id="SM00822"/>
    </source>
</evidence>
<dbReference type="InterPro" id="IPR057326">
    <property type="entry name" value="KR_dom"/>
</dbReference>
<dbReference type="PANTHER" id="PTHR42760:SF40">
    <property type="entry name" value="3-OXOACYL-[ACYL-CARRIER-PROTEIN] REDUCTASE, CHLOROPLASTIC"/>
    <property type="match status" value="1"/>
</dbReference>
<comment type="caution">
    <text evidence="3">The sequence shown here is derived from an EMBL/GenBank/DDBJ whole genome shotgun (WGS) entry which is preliminary data.</text>
</comment>
<keyword evidence="4" id="KW-1185">Reference proteome</keyword>
<dbReference type="PRINTS" id="PR00080">
    <property type="entry name" value="SDRFAMILY"/>
</dbReference>
<evidence type="ECO:0000313" key="4">
    <source>
        <dbReference type="Proteomes" id="UP000618591"/>
    </source>
</evidence>
<dbReference type="InterPro" id="IPR036291">
    <property type="entry name" value="NAD(P)-bd_dom_sf"/>
</dbReference>
<feature type="domain" description="Ketoreductase" evidence="2">
    <location>
        <begin position="11"/>
        <end position="189"/>
    </location>
</feature>
<dbReference type="PRINTS" id="PR00081">
    <property type="entry name" value="GDHRDH"/>
</dbReference>
<accession>A0ABQ1H710</accession>
<evidence type="ECO:0000313" key="3">
    <source>
        <dbReference type="EMBL" id="GGA61568.1"/>
    </source>
</evidence>
<dbReference type="Gene3D" id="3.40.50.720">
    <property type="entry name" value="NAD(P)-binding Rossmann-like Domain"/>
    <property type="match status" value="1"/>
</dbReference>
<dbReference type="InterPro" id="IPR020904">
    <property type="entry name" value="Sc_DH/Rdtase_CS"/>
</dbReference>
<dbReference type="Proteomes" id="UP000618591">
    <property type="component" value="Unassembled WGS sequence"/>
</dbReference>
<dbReference type="SMART" id="SM00822">
    <property type="entry name" value="PKS_KR"/>
    <property type="match status" value="1"/>
</dbReference>
<proteinExistence type="inferred from homology"/>
<sequence length="257" mass="27004">MTTIFTAPNHKVAIVTGGARGIGAAIATRLAADGHHVAVFDLDADACAETVERIETAGRRALALAVDVSNEDAVVAGVARVAEELGAPTVLVNNAGILRDRTLAKMTLDDWEVVMAVNLRSVFLMCRAVQPHMRSARWGRIVNLSSTAALGVIGESNYSAAKAGVQGITRTLAIELGRHGITVNAVAPGFVVTDMTRAVAARMNMPFEDMVTDMMTGIYVGRPGVPDDIAQAVAFFTDERSGFVTGQVLYVAGAPRA</sequence>
<reference evidence="4" key="1">
    <citation type="journal article" date="2019" name="Int. J. Syst. Evol. Microbiol.">
        <title>The Global Catalogue of Microorganisms (GCM) 10K type strain sequencing project: providing services to taxonomists for standard genome sequencing and annotation.</title>
        <authorList>
            <consortium name="The Broad Institute Genomics Platform"/>
            <consortium name="The Broad Institute Genome Sequencing Center for Infectious Disease"/>
            <person name="Wu L."/>
            <person name="Ma J."/>
        </authorList>
    </citation>
    <scope>NUCLEOTIDE SEQUENCE [LARGE SCALE GENOMIC DNA]</scope>
    <source>
        <strain evidence="4">CGMCC 1.10106</strain>
    </source>
</reference>